<feature type="compositionally biased region" description="Polar residues" evidence="1">
    <location>
        <begin position="50"/>
        <end position="60"/>
    </location>
</feature>
<feature type="compositionally biased region" description="Basic and acidic residues" evidence="1">
    <location>
        <begin position="108"/>
        <end position="121"/>
    </location>
</feature>
<organism evidence="2 3">
    <name type="scientific">Rhizoctonia solani</name>
    <dbReference type="NCBI Taxonomy" id="456999"/>
    <lineage>
        <taxon>Eukaryota</taxon>
        <taxon>Fungi</taxon>
        <taxon>Dikarya</taxon>
        <taxon>Basidiomycota</taxon>
        <taxon>Agaricomycotina</taxon>
        <taxon>Agaricomycetes</taxon>
        <taxon>Cantharellales</taxon>
        <taxon>Ceratobasidiaceae</taxon>
        <taxon>Rhizoctonia</taxon>
    </lineage>
</organism>
<feature type="compositionally biased region" description="Acidic residues" evidence="1">
    <location>
        <begin position="122"/>
        <end position="134"/>
    </location>
</feature>
<feature type="region of interest" description="Disordered" evidence="1">
    <location>
        <begin position="1"/>
        <end position="134"/>
    </location>
</feature>
<comment type="caution">
    <text evidence="2">The sequence shown here is derived from an EMBL/GenBank/DDBJ whole genome shotgun (WGS) entry which is preliminary data.</text>
</comment>
<reference evidence="2" key="1">
    <citation type="submission" date="2021-01" db="EMBL/GenBank/DDBJ databases">
        <authorList>
            <person name="Kaushik A."/>
        </authorList>
    </citation>
    <scope>NUCLEOTIDE SEQUENCE</scope>
    <source>
        <strain evidence="2">Type strain: AG8-Rh-89/</strain>
    </source>
</reference>
<accession>A0A8H2X2V6</accession>
<feature type="non-terminal residue" evidence="2">
    <location>
        <position position="134"/>
    </location>
</feature>
<dbReference type="Proteomes" id="UP000663850">
    <property type="component" value="Unassembled WGS sequence"/>
</dbReference>
<protein>
    <submittedName>
        <fullName evidence="2">Uncharacterized protein</fullName>
    </submittedName>
</protein>
<evidence type="ECO:0000313" key="2">
    <source>
        <dbReference type="EMBL" id="CAE6414000.1"/>
    </source>
</evidence>
<evidence type="ECO:0000313" key="3">
    <source>
        <dbReference type="Proteomes" id="UP000663850"/>
    </source>
</evidence>
<gene>
    <name evidence="2" type="ORF">RDB_LOCUS3570</name>
</gene>
<dbReference type="AlphaFoldDB" id="A0A8H2X2V6"/>
<sequence>MAETSPLEDKEKERRRAAGRLPGLEDLAARMNITSTTSSSTNRPRLATSLLRTNSSTGDPSSADKDKESVVSISVSDPNGDEVKPAQPMPRGYKNVPSLDVIAGRLKAQKEKEKEKEKEVELEQGEIEEDKPEV</sequence>
<proteinExistence type="predicted"/>
<name>A0A8H2X2V6_9AGAM</name>
<feature type="compositionally biased region" description="Basic and acidic residues" evidence="1">
    <location>
        <begin position="7"/>
        <end position="16"/>
    </location>
</feature>
<evidence type="ECO:0000256" key="1">
    <source>
        <dbReference type="SAM" id="MobiDB-lite"/>
    </source>
</evidence>
<dbReference type="EMBL" id="CAJMWZ010000230">
    <property type="protein sequence ID" value="CAE6414000.1"/>
    <property type="molecule type" value="Genomic_DNA"/>
</dbReference>